<reference evidence="1" key="1">
    <citation type="submission" date="2023-03" db="EMBL/GenBank/DDBJ databases">
        <title>Massive genome expansion in bonnet fungi (Mycena s.s.) driven by repeated elements and novel gene families across ecological guilds.</title>
        <authorList>
            <consortium name="Lawrence Berkeley National Laboratory"/>
            <person name="Harder C.B."/>
            <person name="Miyauchi S."/>
            <person name="Viragh M."/>
            <person name="Kuo A."/>
            <person name="Thoen E."/>
            <person name="Andreopoulos B."/>
            <person name="Lu D."/>
            <person name="Skrede I."/>
            <person name="Drula E."/>
            <person name="Henrissat B."/>
            <person name="Morin E."/>
            <person name="Kohler A."/>
            <person name="Barry K."/>
            <person name="LaButti K."/>
            <person name="Morin E."/>
            <person name="Salamov A."/>
            <person name="Lipzen A."/>
            <person name="Mereny Z."/>
            <person name="Hegedus B."/>
            <person name="Baldrian P."/>
            <person name="Stursova M."/>
            <person name="Weitz H."/>
            <person name="Taylor A."/>
            <person name="Grigoriev I.V."/>
            <person name="Nagy L.G."/>
            <person name="Martin F."/>
            <person name="Kauserud H."/>
        </authorList>
    </citation>
    <scope>NUCLEOTIDE SEQUENCE</scope>
    <source>
        <strain evidence="1">9284</strain>
    </source>
</reference>
<dbReference type="AlphaFoldDB" id="A0AAD7BUJ5"/>
<evidence type="ECO:0008006" key="3">
    <source>
        <dbReference type="Google" id="ProtNLM"/>
    </source>
</evidence>
<comment type="caution">
    <text evidence="1">The sequence shown here is derived from an EMBL/GenBank/DDBJ whole genome shotgun (WGS) entry which is preliminary data.</text>
</comment>
<accession>A0AAD7BUJ5</accession>
<dbReference type="Proteomes" id="UP001221142">
    <property type="component" value="Unassembled WGS sequence"/>
</dbReference>
<keyword evidence="2" id="KW-1185">Reference proteome</keyword>
<dbReference type="EMBL" id="JARKIF010000009">
    <property type="protein sequence ID" value="KAJ7631026.1"/>
    <property type="molecule type" value="Genomic_DNA"/>
</dbReference>
<organism evidence="1 2">
    <name type="scientific">Roridomyces roridus</name>
    <dbReference type="NCBI Taxonomy" id="1738132"/>
    <lineage>
        <taxon>Eukaryota</taxon>
        <taxon>Fungi</taxon>
        <taxon>Dikarya</taxon>
        <taxon>Basidiomycota</taxon>
        <taxon>Agaricomycotina</taxon>
        <taxon>Agaricomycetes</taxon>
        <taxon>Agaricomycetidae</taxon>
        <taxon>Agaricales</taxon>
        <taxon>Marasmiineae</taxon>
        <taxon>Mycenaceae</taxon>
        <taxon>Roridomyces</taxon>
    </lineage>
</organism>
<evidence type="ECO:0000313" key="2">
    <source>
        <dbReference type="Proteomes" id="UP001221142"/>
    </source>
</evidence>
<dbReference type="SUPFAM" id="SSF56112">
    <property type="entry name" value="Protein kinase-like (PK-like)"/>
    <property type="match status" value="1"/>
</dbReference>
<evidence type="ECO:0000313" key="1">
    <source>
        <dbReference type="EMBL" id="KAJ7631026.1"/>
    </source>
</evidence>
<name>A0AAD7BUJ5_9AGAR</name>
<dbReference type="InterPro" id="IPR011009">
    <property type="entry name" value="Kinase-like_dom_sf"/>
</dbReference>
<protein>
    <recommendedName>
        <fullName evidence="3">Protein kinase domain-containing protein</fullName>
    </recommendedName>
</protein>
<proteinExistence type="predicted"/>
<sequence length="137" mass="15300">MGEPVKIKFYDSDDLAQAALETEKACYERLSGLQVTPPYYGVYCGEECALVLGDGGNALEDQWSGLDDPDKDALFTLVKQVHAAGVAHRALQPRNVVQGPQGLRLIDFAQSDLEHHCKGTCYELRWLWDELYGPRRS</sequence>
<gene>
    <name evidence="1" type="ORF">FB45DRAFT_917239</name>
</gene>